<comment type="caution">
    <text evidence="1">The sequence shown here is derived from an EMBL/GenBank/DDBJ whole genome shotgun (WGS) entry which is preliminary data.</text>
</comment>
<name>A0A8J7SVG8_9RHOB</name>
<proteinExistence type="predicted"/>
<evidence type="ECO:0000313" key="2">
    <source>
        <dbReference type="Proteomes" id="UP000619033"/>
    </source>
</evidence>
<gene>
    <name evidence="1" type="ORF">JI744_15490</name>
</gene>
<evidence type="ECO:0000313" key="1">
    <source>
        <dbReference type="EMBL" id="MBL4929507.1"/>
    </source>
</evidence>
<dbReference type="RefSeq" id="WP_202662037.1">
    <property type="nucleotide sequence ID" value="NZ_JAESVP010000008.1"/>
</dbReference>
<dbReference type="InterPro" id="IPR056082">
    <property type="entry name" value="BilB-like"/>
</dbReference>
<keyword evidence="2" id="KW-1185">Reference proteome</keyword>
<dbReference type="EMBL" id="JAESVP010000008">
    <property type="protein sequence ID" value="MBL4929507.1"/>
    <property type="molecule type" value="Genomic_DNA"/>
</dbReference>
<accession>A0A8J7SVG8</accession>
<dbReference type="Proteomes" id="UP000619033">
    <property type="component" value="Unassembled WGS sequence"/>
</dbReference>
<organism evidence="1 2">
    <name type="scientific">Fuscibacter oryzae</name>
    <dbReference type="NCBI Taxonomy" id="2803939"/>
    <lineage>
        <taxon>Bacteria</taxon>
        <taxon>Pseudomonadati</taxon>
        <taxon>Pseudomonadota</taxon>
        <taxon>Alphaproteobacteria</taxon>
        <taxon>Rhodobacterales</taxon>
        <taxon>Paracoccaceae</taxon>
        <taxon>Fuscibacter</taxon>
    </lineage>
</organism>
<sequence length="161" mass="17967">MNLVMPPDRLLLEAALAASSFRAGELEGRWRIVAMTWPHALIAVSAPPNPNAPAEFGFRFDCTGYPQLPVSAQPWNLQTNGPLAPKDWPAGGAIVASVFRPDWREGRCLYLPCDRLSIEGHPDWITVHPSRLWNPTRGIVCYLEQLYDLFHQSDYSGIRGA</sequence>
<protein>
    <submittedName>
        <fullName evidence="1">Uncharacterized protein</fullName>
    </submittedName>
</protein>
<reference evidence="1" key="1">
    <citation type="submission" date="2021-01" db="EMBL/GenBank/DDBJ databases">
        <title>Genome seq and assembly of Tabrizicola sp. KVB23.</title>
        <authorList>
            <person name="Chhetri G."/>
        </authorList>
    </citation>
    <scope>NUCLEOTIDE SEQUENCE</scope>
    <source>
        <strain evidence="1">KVB23</strain>
    </source>
</reference>
<dbReference type="Pfam" id="PF24702">
    <property type="entry name" value="DUF7665"/>
    <property type="match status" value="1"/>
</dbReference>
<dbReference type="AlphaFoldDB" id="A0A8J7SVG8"/>